<evidence type="ECO:0000256" key="3">
    <source>
        <dbReference type="ARBA" id="ARBA00011073"/>
    </source>
</evidence>
<evidence type="ECO:0000256" key="6">
    <source>
        <dbReference type="ARBA" id="ARBA00022801"/>
    </source>
</evidence>
<evidence type="ECO:0000259" key="10">
    <source>
        <dbReference type="Pfam" id="PF00082"/>
    </source>
</evidence>
<dbReference type="Gene3D" id="3.40.50.200">
    <property type="entry name" value="Peptidase S8/S53 domain"/>
    <property type="match status" value="1"/>
</dbReference>
<keyword evidence="4" id="KW-0964">Secreted</keyword>
<evidence type="ECO:0000256" key="4">
    <source>
        <dbReference type="ARBA" id="ARBA00022525"/>
    </source>
</evidence>
<evidence type="ECO:0000256" key="7">
    <source>
        <dbReference type="ARBA" id="ARBA00022825"/>
    </source>
</evidence>
<dbReference type="EMBL" id="CP134494">
    <property type="protein sequence ID" value="WNF22682.1"/>
    <property type="molecule type" value="Genomic_DNA"/>
</dbReference>
<dbReference type="InterPro" id="IPR034084">
    <property type="entry name" value="Thermitase-like_dom"/>
</dbReference>
<dbReference type="PANTHER" id="PTHR43806:SF11">
    <property type="entry name" value="CEREVISIN-RELATED"/>
    <property type="match status" value="1"/>
</dbReference>
<feature type="domain" description="FlgD/Vpr Ig-like" evidence="11">
    <location>
        <begin position="742"/>
        <end position="793"/>
    </location>
</feature>
<dbReference type="PROSITE" id="PS00138">
    <property type="entry name" value="SUBTILASE_SER"/>
    <property type="match status" value="1"/>
</dbReference>
<organism evidence="13 14">
    <name type="scientific">Mesobacillus jeotgali</name>
    <dbReference type="NCBI Taxonomy" id="129985"/>
    <lineage>
        <taxon>Bacteria</taxon>
        <taxon>Bacillati</taxon>
        <taxon>Bacillota</taxon>
        <taxon>Bacilli</taxon>
        <taxon>Bacillales</taxon>
        <taxon>Bacillaceae</taxon>
        <taxon>Mesobacillus</taxon>
    </lineage>
</organism>
<evidence type="ECO:0000256" key="1">
    <source>
        <dbReference type="ARBA" id="ARBA00001913"/>
    </source>
</evidence>
<comment type="subcellular location">
    <subcellularLocation>
        <location evidence="2">Secreted</location>
    </subcellularLocation>
</comment>
<evidence type="ECO:0000313" key="14">
    <source>
        <dbReference type="Proteomes" id="UP001303324"/>
    </source>
</evidence>
<dbReference type="InterPro" id="IPR015500">
    <property type="entry name" value="Peptidase_S8_subtilisin-rel"/>
</dbReference>
<dbReference type="InterPro" id="IPR050131">
    <property type="entry name" value="Peptidase_S8_subtilisin-like"/>
</dbReference>
<dbReference type="Pfam" id="PF22148">
    <property type="entry name" value="Fervidolysin_NPro-like"/>
    <property type="match status" value="1"/>
</dbReference>
<feature type="domain" description="Peptidase S8/S53" evidence="10">
    <location>
        <begin position="151"/>
        <end position="389"/>
    </location>
</feature>
<dbReference type="InterPro" id="IPR036852">
    <property type="entry name" value="Peptidase_S8/S53_dom_sf"/>
</dbReference>
<dbReference type="PRINTS" id="PR00723">
    <property type="entry name" value="SUBTILISIN"/>
</dbReference>
<evidence type="ECO:0000256" key="9">
    <source>
        <dbReference type="PROSITE-ProRule" id="PRU01240"/>
    </source>
</evidence>
<dbReference type="SUPFAM" id="SSF52743">
    <property type="entry name" value="Subtilisin-like"/>
    <property type="match status" value="1"/>
</dbReference>
<evidence type="ECO:0000256" key="5">
    <source>
        <dbReference type="ARBA" id="ARBA00022670"/>
    </source>
</evidence>
<dbReference type="RefSeq" id="WP_311072784.1">
    <property type="nucleotide sequence ID" value="NZ_CP134494.1"/>
</dbReference>
<keyword evidence="8" id="KW-0106">Calcium</keyword>
<feature type="active site" description="Charge relay system" evidence="9">
    <location>
        <position position="189"/>
    </location>
</feature>
<evidence type="ECO:0000313" key="13">
    <source>
        <dbReference type="EMBL" id="WNF22682.1"/>
    </source>
</evidence>
<feature type="domain" description="FlgD/Vpr Ig-like" evidence="11">
    <location>
        <begin position="428"/>
        <end position="488"/>
    </location>
</feature>
<dbReference type="PROSITE" id="PS00137">
    <property type="entry name" value="SUBTILASE_HIS"/>
    <property type="match status" value="1"/>
</dbReference>
<evidence type="ECO:0000259" key="11">
    <source>
        <dbReference type="Pfam" id="PF13860"/>
    </source>
</evidence>
<dbReference type="InterPro" id="IPR054399">
    <property type="entry name" value="Fervidolysin-like_N_prodom"/>
</dbReference>
<evidence type="ECO:0000256" key="8">
    <source>
        <dbReference type="ARBA" id="ARBA00022837"/>
    </source>
</evidence>
<evidence type="ECO:0000256" key="2">
    <source>
        <dbReference type="ARBA" id="ARBA00004613"/>
    </source>
</evidence>
<accession>A0ABY9VLW1</accession>
<dbReference type="Proteomes" id="UP001303324">
    <property type="component" value="Chromosome"/>
</dbReference>
<comment type="cofactor">
    <cofactor evidence="1">
        <name>Ca(2+)</name>
        <dbReference type="ChEBI" id="CHEBI:29108"/>
    </cofactor>
</comment>
<dbReference type="PANTHER" id="PTHR43806">
    <property type="entry name" value="PEPTIDASE S8"/>
    <property type="match status" value="1"/>
</dbReference>
<evidence type="ECO:0000259" key="12">
    <source>
        <dbReference type="Pfam" id="PF22148"/>
    </source>
</evidence>
<dbReference type="InterPro" id="IPR023828">
    <property type="entry name" value="Peptidase_S8_Ser-AS"/>
</dbReference>
<reference evidence="13 14" key="1">
    <citation type="submission" date="2023-09" db="EMBL/GenBank/DDBJ databases">
        <title>Microbial mechanism of fulvic acid promoting antimony reduction mineralization in rice fields.</title>
        <authorList>
            <person name="Chen G."/>
            <person name="Lan J."/>
        </authorList>
    </citation>
    <scope>NUCLEOTIDE SEQUENCE [LARGE SCALE GENOMIC DNA]</scope>
    <source>
        <strain evidence="13 14">PS1</strain>
    </source>
</reference>
<dbReference type="InterPro" id="IPR022398">
    <property type="entry name" value="Peptidase_S8_His-AS"/>
</dbReference>
<dbReference type="InterPro" id="IPR000209">
    <property type="entry name" value="Peptidase_S8/S53_dom"/>
</dbReference>
<dbReference type="Pfam" id="PF00082">
    <property type="entry name" value="Peptidase_S8"/>
    <property type="match status" value="1"/>
</dbReference>
<proteinExistence type="inferred from homology"/>
<keyword evidence="14" id="KW-1185">Reference proteome</keyword>
<dbReference type="Gene3D" id="2.60.40.4070">
    <property type="match status" value="5"/>
</dbReference>
<dbReference type="CDD" id="cd07484">
    <property type="entry name" value="Peptidases_S8_Thermitase_like"/>
    <property type="match status" value="1"/>
</dbReference>
<dbReference type="PROSITE" id="PS51892">
    <property type="entry name" value="SUBTILASE"/>
    <property type="match status" value="1"/>
</dbReference>
<dbReference type="InterPro" id="IPR025965">
    <property type="entry name" value="FlgD/Vpr_Ig-like"/>
</dbReference>
<keyword evidence="6 9" id="KW-0378">Hydrolase</keyword>
<feature type="domain" description="Fervidolysin-like N-terminal prodomain" evidence="12">
    <location>
        <begin position="41"/>
        <end position="113"/>
    </location>
</feature>
<sequence>MRIISGILVTLSFLLLLASEGYAEEIKPKISKYNTEVLFDENKDFESNELIIKFKSEATSEEKELLLEALKMKGISHLKRGDFTLVEVPGKAELTFVAEKLLKYKKVEYVEPNYQIDSKFTPSDPNYSKQWYLKKIQMPKAWDVSKGSSLVTVAVVDGGVQTSHPDLKGKIIYPYDVVRGSTSILPDDHGTHVAGIIAATINKTGIAGIAPNVKIMPVSVFNGDAADIFNVVDGIYYAVDHKADIINLSLGSINYSYALDYAIHYAYTKGVTVIAAAGNDDSSTDTYPAALQSVLGVSATDASDQITQFSNYGSYIDFSAPGVDIYSTVAGSSYRNMSGTSMAAPVVSGVAALVLSKNPFLTPAQVENILKKSSADLGNQGWDYLYGNGRVDAYKALSSTPNPVYSLKLSMPEFTMTGLNKNTISVYAQGGTSVSLYIQNSKGTLLRKLVTNKKWKGGKVTAVWDGKQENGAFVPNGIYKVVAKVTNGKKTIYKAANVKTINKATPSIKVTSSSQFSPAANGKLRLPYELNMGSKVTAILYDRNKKEIKRFMYNKSLSSGRKMIIWEGKDNKGKKVRDGSYTLVMSVVDSRKGKGATRKVSVKVDSIKPAGKMSLSSSLLKMDGKTKPLAKIDLKESAYVSAYITTDNGVRVREIKSEQIYQRGISSLYWDGKNDKGQFAAEGKFKFYVEYRDATGNKSIMKSSVFTLQDWLKPIVKSSLNIRYQSKTNLSVSYNISKQGYVTIQIVKDGKILRTVQSGSYKHKGSHSFIYDGKNQSGTYLADGQYQFKITFTDKYKQTSQYVGNIAVAYEYVEIVAPSIVQLFAWEEVASEVYYHLSKPAMVTIEVLNSSKQKIRTISTNSSALQGINTFKWDGFDVNGWYEYGDVYFYTIRGRHSNGNERVVQGKMTNRENPPWLQSQEYSFIPDSENSSINKQLNLQIAVSDSIKLSIKVYDSIYMGELLDRKEFELKPGTNYVKYIKPQNEAKYYVLEYKDSLGNVYSFDIEE</sequence>
<keyword evidence="5 9" id="KW-0645">Protease</keyword>
<keyword evidence="7 9" id="KW-0720">Serine protease</keyword>
<name>A0ABY9VLW1_9BACI</name>
<dbReference type="Pfam" id="PF13860">
    <property type="entry name" value="FlgD_ig"/>
    <property type="match status" value="2"/>
</dbReference>
<feature type="active site" description="Charge relay system" evidence="9">
    <location>
        <position position="157"/>
    </location>
</feature>
<protein>
    <submittedName>
        <fullName evidence="13">S8 family serine peptidase</fullName>
    </submittedName>
</protein>
<gene>
    <name evidence="13" type="ORF">RH061_21415</name>
</gene>
<feature type="active site" description="Charge relay system" evidence="9">
    <location>
        <position position="341"/>
    </location>
</feature>
<comment type="similarity">
    <text evidence="3 9">Belongs to the peptidase S8 family.</text>
</comment>